<dbReference type="Gene3D" id="3.40.630.30">
    <property type="match status" value="2"/>
</dbReference>
<dbReference type="Proteomes" id="UP000501812">
    <property type="component" value="Chromosome"/>
</dbReference>
<keyword evidence="2" id="KW-0012">Acyltransferase</keyword>
<gene>
    <name evidence="4" type="ORF">HHL09_20395</name>
</gene>
<dbReference type="PANTHER" id="PTHR43877">
    <property type="entry name" value="AMINOALKYLPHOSPHONATE N-ACETYLTRANSFERASE-RELATED-RELATED"/>
    <property type="match status" value="1"/>
</dbReference>
<keyword evidence="5" id="KW-1185">Reference proteome</keyword>
<evidence type="ECO:0000313" key="4">
    <source>
        <dbReference type="EMBL" id="QJE98044.1"/>
    </source>
</evidence>
<protein>
    <submittedName>
        <fullName evidence="4">GNAT family N-acetyltransferase</fullName>
    </submittedName>
</protein>
<dbReference type="RefSeq" id="WP_169456478.1">
    <property type="nucleotide sequence ID" value="NZ_CP051774.1"/>
</dbReference>
<dbReference type="SUPFAM" id="SSF55729">
    <property type="entry name" value="Acyl-CoA N-acyltransferases (Nat)"/>
    <property type="match status" value="2"/>
</dbReference>
<feature type="domain" description="N-acetyltransferase" evidence="3">
    <location>
        <begin position="155"/>
        <end position="297"/>
    </location>
</feature>
<feature type="domain" description="N-acetyltransferase" evidence="3">
    <location>
        <begin position="7"/>
        <end position="147"/>
    </location>
</feature>
<dbReference type="GO" id="GO:0016747">
    <property type="term" value="F:acyltransferase activity, transferring groups other than amino-acyl groups"/>
    <property type="evidence" value="ECO:0007669"/>
    <property type="project" value="InterPro"/>
</dbReference>
<evidence type="ECO:0000313" key="5">
    <source>
        <dbReference type="Proteomes" id="UP000501812"/>
    </source>
</evidence>
<dbReference type="InterPro" id="IPR016181">
    <property type="entry name" value="Acyl_CoA_acyltransferase"/>
</dbReference>
<keyword evidence="1 4" id="KW-0808">Transferase</keyword>
<dbReference type="CDD" id="cd04301">
    <property type="entry name" value="NAT_SF"/>
    <property type="match status" value="2"/>
</dbReference>
<dbReference type="Pfam" id="PF00583">
    <property type="entry name" value="Acetyltransf_1"/>
    <property type="match status" value="1"/>
</dbReference>
<dbReference type="InterPro" id="IPR050832">
    <property type="entry name" value="Bact_Acetyltransf"/>
</dbReference>
<reference evidence="4 5" key="1">
    <citation type="submission" date="2020-04" db="EMBL/GenBank/DDBJ databases">
        <title>Luteolibacter sp. G-1-1-1 isolated from soil.</title>
        <authorList>
            <person name="Dahal R.H."/>
        </authorList>
    </citation>
    <scope>NUCLEOTIDE SEQUENCE [LARGE SCALE GENOMIC DNA]</scope>
    <source>
        <strain evidence="4 5">G-1-1-1</strain>
    </source>
</reference>
<proteinExistence type="predicted"/>
<sequence length="307" mass="34623">MKRLLDMRIRAAKKEDHPALAAIFLHARREYFTWTDPGSHALEDFAEQTEGEAIHVAENDSGEILGFISVWEAENFIHHLFVSSDHQRKGVGKALLEDLASRSSGPFTLKCVAENGPALAFYSALGWRAVGSGTSPEGHYLYFLFAWHPAWESPIKRRPGHADDLAFLWQLHVLTMQDYAAKTWGWDHVWQEERFRENFDPRSFEILEIGGHAVGTLSVAEEVDHVFLRLIELLPEWQNRGLGSQLVADVIIRACQKKQPARLQVLKVNPARGLYERCGFVVTGETATHVLMEHPAGSPLSPRQANT</sequence>
<dbReference type="EMBL" id="CP051774">
    <property type="protein sequence ID" value="QJE98044.1"/>
    <property type="molecule type" value="Genomic_DNA"/>
</dbReference>
<dbReference type="Pfam" id="PF13673">
    <property type="entry name" value="Acetyltransf_10"/>
    <property type="match status" value="1"/>
</dbReference>
<organism evidence="4 5">
    <name type="scientific">Luteolibacter luteus</name>
    <dbReference type="NCBI Taxonomy" id="2728835"/>
    <lineage>
        <taxon>Bacteria</taxon>
        <taxon>Pseudomonadati</taxon>
        <taxon>Verrucomicrobiota</taxon>
        <taxon>Verrucomicrobiia</taxon>
        <taxon>Verrucomicrobiales</taxon>
        <taxon>Verrucomicrobiaceae</taxon>
        <taxon>Luteolibacter</taxon>
    </lineage>
</organism>
<dbReference type="KEGG" id="luo:HHL09_20395"/>
<accession>A0A858RNG4</accession>
<name>A0A858RNG4_9BACT</name>
<dbReference type="PROSITE" id="PS51186">
    <property type="entry name" value="GNAT"/>
    <property type="match status" value="2"/>
</dbReference>
<dbReference type="InterPro" id="IPR000182">
    <property type="entry name" value="GNAT_dom"/>
</dbReference>
<evidence type="ECO:0000259" key="3">
    <source>
        <dbReference type="PROSITE" id="PS51186"/>
    </source>
</evidence>
<evidence type="ECO:0000256" key="2">
    <source>
        <dbReference type="ARBA" id="ARBA00023315"/>
    </source>
</evidence>
<dbReference type="AlphaFoldDB" id="A0A858RNG4"/>
<evidence type="ECO:0000256" key="1">
    <source>
        <dbReference type="ARBA" id="ARBA00022679"/>
    </source>
</evidence>